<dbReference type="OrthoDB" id="5243448at2"/>
<feature type="transmembrane region" description="Helical" evidence="1">
    <location>
        <begin position="77"/>
        <end position="96"/>
    </location>
</feature>
<keyword evidence="1" id="KW-0472">Membrane</keyword>
<dbReference type="InterPro" id="IPR002798">
    <property type="entry name" value="SpoIIM-like"/>
</dbReference>
<protein>
    <submittedName>
        <fullName evidence="2">Uncharacterized membrane protein SpoIIM, required for sporulation</fullName>
    </submittedName>
</protein>
<sequence>MDTDAYSAYRGAKWNRLDELAGRRSLTGEEIDELAQLYHATSRDLSLIRTAAPDPSVISRLSISVARARARLTGSENFSLAGIAKFFIVTLPLAFYRVRYQTLAAGLLFVLVAVAYGYAFYHSPAMQAQVGTPSQLRQYAEEAFVAYYTNYPAPDFAAQVWTNNAWIAALVVGSGITGALPAYVMYANATGVGQAGAVMAMHDHLDVFFYSILPHGLLELTAIFIAAGAAFKLFWAWVSPGNRTRATALAEDGRTLAIVAAGLVIVLGVSGLVEGFVTGSELPTPVKIAIGALALAAYWAYTLYFGARARRLGFDGDLADDDAGYRQLEGALR</sequence>
<dbReference type="Proteomes" id="UP000199288">
    <property type="component" value="Unassembled WGS sequence"/>
</dbReference>
<keyword evidence="1" id="KW-0812">Transmembrane</keyword>
<dbReference type="RefSeq" id="WP_092560971.1">
    <property type="nucleotide sequence ID" value="NZ_FNQV01000001.1"/>
</dbReference>
<feature type="transmembrane region" description="Helical" evidence="1">
    <location>
        <begin position="207"/>
        <end position="235"/>
    </location>
</feature>
<feature type="transmembrane region" description="Helical" evidence="1">
    <location>
        <begin position="165"/>
        <end position="187"/>
    </location>
</feature>
<evidence type="ECO:0000313" key="2">
    <source>
        <dbReference type="EMBL" id="SDZ75736.1"/>
    </source>
</evidence>
<reference evidence="3" key="1">
    <citation type="submission" date="2016-10" db="EMBL/GenBank/DDBJ databases">
        <authorList>
            <person name="Varghese N."/>
            <person name="Submissions S."/>
        </authorList>
    </citation>
    <scope>NUCLEOTIDE SEQUENCE [LARGE SCALE GENOMIC DNA]</scope>
    <source>
        <strain evidence="3">KPR-1</strain>
    </source>
</reference>
<organism evidence="2 3">
    <name type="scientific">Bowdeniella nasicola</name>
    <dbReference type="NCBI Taxonomy" id="208480"/>
    <lineage>
        <taxon>Bacteria</taxon>
        <taxon>Bacillati</taxon>
        <taxon>Actinomycetota</taxon>
        <taxon>Actinomycetes</taxon>
        <taxon>Actinomycetales</taxon>
        <taxon>Actinomycetaceae</taxon>
        <taxon>Bowdeniella</taxon>
    </lineage>
</organism>
<dbReference type="AlphaFoldDB" id="A0A1H3VLT2"/>
<evidence type="ECO:0000313" key="3">
    <source>
        <dbReference type="Proteomes" id="UP000199288"/>
    </source>
</evidence>
<dbReference type="Pfam" id="PF01944">
    <property type="entry name" value="SpoIIM"/>
    <property type="match status" value="1"/>
</dbReference>
<dbReference type="EMBL" id="FNQV01000001">
    <property type="protein sequence ID" value="SDZ75736.1"/>
    <property type="molecule type" value="Genomic_DNA"/>
</dbReference>
<feature type="transmembrane region" description="Helical" evidence="1">
    <location>
        <begin position="288"/>
        <end position="307"/>
    </location>
</feature>
<dbReference type="PANTHER" id="PTHR35337">
    <property type="entry name" value="SLR1478 PROTEIN"/>
    <property type="match status" value="1"/>
</dbReference>
<feature type="transmembrane region" description="Helical" evidence="1">
    <location>
        <begin position="256"/>
        <end position="276"/>
    </location>
</feature>
<feature type="transmembrane region" description="Helical" evidence="1">
    <location>
        <begin position="102"/>
        <end position="121"/>
    </location>
</feature>
<gene>
    <name evidence="2" type="ORF">SAMN02910418_00137</name>
</gene>
<proteinExistence type="predicted"/>
<name>A0A1H3VLT2_9ACTO</name>
<evidence type="ECO:0000256" key="1">
    <source>
        <dbReference type="SAM" id="Phobius"/>
    </source>
</evidence>
<dbReference type="PANTHER" id="PTHR35337:SF1">
    <property type="entry name" value="SLR1478 PROTEIN"/>
    <property type="match status" value="1"/>
</dbReference>
<keyword evidence="1" id="KW-1133">Transmembrane helix</keyword>
<keyword evidence="3" id="KW-1185">Reference proteome</keyword>
<accession>A0A1H3VLT2</accession>